<evidence type="ECO:0000256" key="2">
    <source>
        <dbReference type="SAM" id="SignalP"/>
    </source>
</evidence>
<dbReference type="AlphaFoldDB" id="A0A2V2V9R5"/>
<gene>
    <name evidence="3" type="ORF">C4B63_34g122</name>
</gene>
<dbReference type="VEuPathDB" id="TriTrypDB:TCSYLVIO_008467"/>
<dbReference type="EMBL" id="PRFA01000034">
    <property type="protein sequence ID" value="PWU93001.1"/>
    <property type="molecule type" value="Genomic_DNA"/>
</dbReference>
<dbReference type="VEuPathDB" id="TriTrypDB:BCY84_16678"/>
<name>A0A2V2V9R5_TRYCR</name>
<dbReference type="VEuPathDB" id="TriTrypDB:C3747_32g467"/>
<accession>A0A2V2V9R5</accession>
<keyword evidence="2" id="KW-0732">Signal</keyword>
<evidence type="ECO:0000256" key="1">
    <source>
        <dbReference type="SAM" id="MobiDB-lite"/>
    </source>
</evidence>
<protein>
    <submittedName>
        <fullName evidence="3">Trypomastigote, Alanine, Serine and Valine rich protein (TASV), subfamily C</fullName>
    </submittedName>
</protein>
<feature type="chain" id="PRO_5016081293" evidence="2">
    <location>
        <begin position="32"/>
        <end position="391"/>
    </location>
</feature>
<evidence type="ECO:0000313" key="3">
    <source>
        <dbReference type="EMBL" id="PWU93001.1"/>
    </source>
</evidence>
<dbReference type="VEuPathDB" id="TriTrypDB:TcBrA4_0115040"/>
<dbReference type="VEuPathDB" id="TriTrypDB:TcG_03063"/>
<organism evidence="3 4">
    <name type="scientific">Trypanosoma cruzi</name>
    <dbReference type="NCBI Taxonomy" id="5693"/>
    <lineage>
        <taxon>Eukaryota</taxon>
        <taxon>Discoba</taxon>
        <taxon>Euglenozoa</taxon>
        <taxon>Kinetoplastea</taxon>
        <taxon>Metakinetoplastina</taxon>
        <taxon>Trypanosomatida</taxon>
        <taxon>Trypanosomatidae</taxon>
        <taxon>Trypanosoma</taxon>
        <taxon>Schizotrypanum</taxon>
    </lineage>
</organism>
<dbReference type="VEuPathDB" id="TriTrypDB:C4B63_34g122"/>
<feature type="compositionally biased region" description="Low complexity" evidence="1">
    <location>
        <begin position="142"/>
        <end position="166"/>
    </location>
</feature>
<comment type="caution">
    <text evidence="3">The sequence shown here is derived from an EMBL/GenBank/DDBJ whole genome shotgun (WGS) entry which is preliminary data.</text>
</comment>
<dbReference type="VEuPathDB" id="TriTrypDB:TcCLB.508737.10"/>
<feature type="compositionally biased region" description="Basic and acidic residues" evidence="1">
    <location>
        <begin position="254"/>
        <end position="264"/>
    </location>
</feature>
<evidence type="ECO:0000313" key="4">
    <source>
        <dbReference type="Proteomes" id="UP000246121"/>
    </source>
</evidence>
<proteinExistence type="predicted"/>
<feature type="region of interest" description="Disordered" evidence="1">
    <location>
        <begin position="131"/>
        <end position="352"/>
    </location>
</feature>
<sequence>MMMVVTVRRRVVCDLLILALLCCCCCLSVCGTDVPAKSFVIVHFSCPGTDGKLSWRLQGEEEWKKCPKKPEEVDQNNDERAQLCVVGGDFYEYWKSRRRIFCRRPSKQVEFMFAIDFATYGGLRNSSSAMAQNNDREATDGAQQPQSQPQTGTAAPAAMAAAPTTAVVGQAQSGVGSPSREAAEAQQKKSPDQTAEDGSAQRQSENITVKEESPDQTAEDGSAQRQSENITVKEESPDQTAEDGSAQRQSENITVKEESPKQTAEDGSAQRPSENIAASPLTSTDAKEHVASAPEASSHSPSSPSSDGAANETSHNSNEGDSESDASGEGNSTVTGTNPLRPARDESANETTEDIAALLPNFSPDGSDVTTVWVRTPLLLLVIALVCAAVR</sequence>
<dbReference type="Proteomes" id="UP000246121">
    <property type="component" value="Unassembled WGS sequence"/>
</dbReference>
<feature type="signal peptide" evidence="2">
    <location>
        <begin position="1"/>
        <end position="31"/>
    </location>
</feature>
<dbReference type="VEuPathDB" id="TriTrypDB:TcCL_ESM09737"/>
<feature type="compositionally biased region" description="Polar residues" evidence="1">
    <location>
        <begin position="329"/>
        <end position="338"/>
    </location>
</feature>
<feature type="compositionally biased region" description="Basic and acidic residues" evidence="1">
    <location>
        <begin position="181"/>
        <end position="191"/>
    </location>
</feature>
<feature type="compositionally biased region" description="Low complexity" evidence="1">
    <location>
        <begin position="291"/>
        <end position="306"/>
    </location>
</feature>
<reference evidence="3 4" key="1">
    <citation type="journal article" date="2018" name="Microb. Genom.">
        <title>Expanding an expanded genome: long-read sequencing of Trypanosoma cruzi.</title>
        <authorList>
            <person name="Berna L."/>
            <person name="Rodriguez M."/>
            <person name="Chiribao M.L."/>
            <person name="Parodi-Talice A."/>
            <person name="Pita S."/>
            <person name="Rijo G."/>
            <person name="Alvarez-Valin F."/>
            <person name="Robello C."/>
        </authorList>
    </citation>
    <scope>NUCLEOTIDE SEQUENCE [LARGE SCALE GENOMIC DNA]</scope>
    <source>
        <strain evidence="3 4">Dm28c</strain>
    </source>
</reference>